<comment type="caution">
    <text evidence="2">The sequence shown here is derived from an EMBL/GenBank/DDBJ whole genome shotgun (WGS) entry which is preliminary data.</text>
</comment>
<dbReference type="Proteomes" id="UP000530928">
    <property type="component" value="Unassembled WGS sequence"/>
</dbReference>
<evidence type="ECO:0000313" key="2">
    <source>
        <dbReference type="EMBL" id="MBA2890717.1"/>
    </source>
</evidence>
<sequence>MSVARERGALDRPVSLLEHAQRLHQLNPDGPLPDSGRPFPGGGRRPYVPPSKRGGALAALLREFIGDPALTAQDLHDRCAHLAFDAWDVTRVLQELTPAPSPRLLDTARWLIENGTNQRAVVVGLGLLNGSAVQRDIPTLKMIGLLSFADQPAVEALAKIPGATRDLIWLADRVRRHARITAIRALAGDPDPLARAWVRSAPGDLLSSDLARQIAEGCELAELLNRPVVDDLLWDQAGTLLLAMTSTRNYRTEISRYEHASALYQRWVALAGHRPATVARAALLTMVAEDLLSGPAAPVVGELRRGLIDRLKRVLADRPWTEMLDRGACSDDPVEARRAAWIIKELSREGAPEGRFAIRVVVPDPDPVGHPQVEARIMIDGMPVVAAAFDKGPAEGPEQLVSSGLLRATDEPKEVRLAEAYCTEGCCGGLHVTIVREGPQVVWKDWRSSTPGAAPPEVRFDASEYDRELARAEQDHQWEWPARTVARLVAERFRADPTILGRWDCSAGWCTAWLQEFDTARLTFHHPARTDSFDAPELQFGLVIDVRDRPPEILAAELIESMRNTDPKSTAEMIGGSKDAAEKLGLVYRKPSRRW</sequence>
<name>A0A7W0CGT4_9ACTN</name>
<keyword evidence="3" id="KW-1185">Reference proteome</keyword>
<dbReference type="RefSeq" id="WP_181609507.1">
    <property type="nucleotide sequence ID" value="NZ_BAABAM010000006.1"/>
</dbReference>
<reference evidence="2 3" key="1">
    <citation type="submission" date="2020-07" db="EMBL/GenBank/DDBJ databases">
        <title>Genomic Encyclopedia of Type Strains, Phase IV (KMG-IV): sequencing the most valuable type-strain genomes for metagenomic binning, comparative biology and taxonomic classification.</title>
        <authorList>
            <person name="Goeker M."/>
        </authorList>
    </citation>
    <scope>NUCLEOTIDE SEQUENCE [LARGE SCALE GENOMIC DNA]</scope>
    <source>
        <strain evidence="2 3">DSM 45533</strain>
    </source>
</reference>
<dbReference type="EMBL" id="JACDUR010000002">
    <property type="protein sequence ID" value="MBA2890717.1"/>
    <property type="molecule type" value="Genomic_DNA"/>
</dbReference>
<evidence type="ECO:0000313" key="3">
    <source>
        <dbReference type="Proteomes" id="UP000530928"/>
    </source>
</evidence>
<accession>A0A7W0CGT4</accession>
<evidence type="ECO:0000256" key="1">
    <source>
        <dbReference type="SAM" id="MobiDB-lite"/>
    </source>
</evidence>
<feature type="region of interest" description="Disordered" evidence="1">
    <location>
        <begin position="24"/>
        <end position="50"/>
    </location>
</feature>
<gene>
    <name evidence="2" type="ORF">HNR30_002058</name>
</gene>
<proteinExistence type="predicted"/>
<dbReference type="AlphaFoldDB" id="A0A7W0CGT4"/>
<protein>
    <submittedName>
        <fullName evidence="2">Uncharacterized protein</fullName>
    </submittedName>
</protein>
<organism evidence="2 3">
    <name type="scientific">Nonomuraea soli</name>
    <dbReference type="NCBI Taxonomy" id="1032476"/>
    <lineage>
        <taxon>Bacteria</taxon>
        <taxon>Bacillati</taxon>
        <taxon>Actinomycetota</taxon>
        <taxon>Actinomycetes</taxon>
        <taxon>Streptosporangiales</taxon>
        <taxon>Streptosporangiaceae</taxon>
        <taxon>Nonomuraea</taxon>
    </lineage>
</organism>